<reference evidence="1" key="1">
    <citation type="submission" date="2022-06" db="EMBL/GenBank/DDBJ databases">
        <title>Draft genome sequences of Pragia fontium str. JCM24417.</title>
        <authorList>
            <person name="Wakabayashi Y."/>
            <person name="Kojima K."/>
        </authorList>
    </citation>
    <scope>NUCLEOTIDE SEQUENCE</scope>
    <source>
        <strain evidence="1">JCM 24417</strain>
    </source>
</reference>
<sequence>MNTKCKVCDSVYFELKISTEMNGFGHIIYTIQCTRCGFIMATINKTRIVEGIAKTVGINLSDESML</sequence>
<proteinExistence type="predicted"/>
<name>A0ABQ5LG65_9GAMM</name>
<keyword evidence="2" id="KW-1185">Reference proteome</keyword>
<dbReference type="Proteomes" id="UP001059610">
    <property type="component" value="Unassembled WGS sequence"/>
</dbReference>
<dbReference type="EMBL" id="BRLJ01000001">
    <property type="protein sequence ID" value="GKX61946.1"/>
    <property type="molecule type" value="Genomic_DNA"/>
</dbReference>
<protein>
    <submittedName>
        <fullName evidence="1">Uncharacterized protein</fullName>
    </submittedName>
</protein>
<accession>A0ABQ5LG65</accession>
<evidence type="ECO:0000313" key="1">
    <source>
        <dbReference type="EMBL" id="GKX61946.1"/>
    </source>
</evidence>
<evidence type="ECO:0000313" key="2">
    <source>
        <dbReference type="Proteomes" id="UP001059610"/>
    </source>
</evidence>
<comment type="caution">
    <text evidence="1">The sequence shown here is derived from an EMBL/GenBank/DDBJ whole genome shotgun (WGS) entry which is preliminary data.</text>
</comment>
<gene>
    <name evidence="1" type="ORF">SOASR032_05150</name>
</gene>
<organism evidence="1 2">
    <name type="scientific">Pragia fontium</name>
    <dbReference type="NCBI Taxonomy" id="82985"/>
    <lineage>
        <taxon>Bacteria</taxon>
        <taxon>Pseudomonadati</taxon>
        <taxon>Pseudomonadota</taxon>
        <taxon>Gammaproteobacteria</taxon>
        <taxon>Enterobacterales</taxon>
        <taxon>Budviciaceae</taxon>
        <taxon>Pragia</taxon>
    </lineage>
</organism>